<proteinExistence type="predicted"/>
<accession>A0A934SW07</accession>
<comment type="caution">
    <text evidence="1">The sequence shown here is derived from an EMBL/GenBank/DDBJ whole genome shotgun (WGS) entry which is preliminary data.</text>
</comment>
<gene>
    <name evidence="1" type="ORF">JJB74_19375</name>
</gene>
<name>A0A934SW07_9BURK</name>
<reference evidence="1" key="1">
    <citation type="submission" date="2021-01" db="EMBL/GenBank/DDBJ databases">
        <title>Genome sequence of strain Noviherbaspirillum sp. DKR-6.</title>
        <authorList>
            <person name="Chaudhary D.K."/>
        </authorList>
    </citation>
    <scope>NUCLEOTIDE SEQUENCE</scope>
    <source>
        <strain evidence="1">DKR-6</strain>
    </source>
</reference>
<dbReference type="RefSeq" id="WP_200594588.1">
    <property type="nucleotide sequence ID" value="NZ_JAEPBG010000009.1"/>
</dbReference>
<keyword evidence="2" id="KW-1185">Reference proteome</keyword>
<dbReference type="Proteomes" id="UP000622890">
    <property type="component" value="Unassembled WGS sequence"/>
</dbReference>
<dbReference type="AlphaFoldDB" id="A0A934SW07"/>
<evidence type="ECO:0000313" key="2">
    <source>
        <dbReference type="Proteomes" id="UP000622890"/>
    </source>
</evidence>
<protein>
    <submittedName>
        <fullName evidence="1">Uncharacterized protein</fullName>
    </submittedName>
</protein>
<organism evidence="1 2">
    <name type="scientific">Noviherbaspirillum pedocola</name>
    <dbReference type="NCBI Taxonomy" id="2801341"/>
    <lineage>
        <taxon>Bacteria</taxon>
        <taxon>Pseudomonadati</taxon>
        <taxon>Pseudomonadota</taxon>
        <taxon>Betaproteobacteria</taxon>
        <taxon>Burkholderiales</taxon>
        <taxon>Oxalobacteraceae</taxon>
        <taxon>Noviherbaspirillum</taxon>
    </lineage>
</organism>
<sequence length="282" mass="32571">MATAPSRCGRPLLVWIFAEFDGFAHRPLTQNDVFYNNNRNAFLMTEETVAASLAAGRLQLECRWEEPLYPAGTTPLQRRIVPFQDLTLDWEKQQAYYFDFYGPQERIRAELARRGGDPDKLSEQFRRLWRDGYFDIKDTPEFRQLLANLRRAGVWVPPRLDYHLLNALYTARMGTPVGYKSANSLRGRERENLLLIAHHVHDKHPTHFLTFCKALAVYGKLEQLRAEDKSGKWGAKYEAAKQKFREGDTAFQRDISHDPLVAFLFPEIFASTEISSNGAKSK</sequence>
<evidence type="ECO:0000313" key="1">
    <source>
        <dbReference type="EMBL" id="MBK4736792.1"/>
    </source>
</evidence>
<dbReference type="EMBL" id="JAEPBG010000009">
    <property type="protein sequence ID" value="MBK4736792.1"/>
    <property type="molecule type" value="Genomic_DNA"/>
</dbReference>